<accession>A0A8D1FG68</accession>
<dbReference type="InterPro" id="IPR013106">
    <property type="entry name" value="Ig_V-set"/>
</dbReference>
<dbReference type="GO" id="GO:0002250">
    <property type="term" value="P:adaptive immune response"/>
    <property type="evidence" value="ECO:0007669"/>
    <property type="project" value="UniProtKB-KW"/>
</dbReference>
<feature type="domain" description="Ig-like" evidence="19">
    <location>
        <begin position="65"/>
        <end position="166"/>
    </location>
</feature>
<evidence type="ECO:0000256" key="11">
    <source>
        <dbReference type="ARBA" id="ARBA00023157"/>
    </source>
</evidence>
<feature type="region of interest" description="Disordered" evidence="17">
    <location>
        <begin position="192"/>
        <end position="220"/>
    </location>
</feature>
<sequence length="289" mass="32086">PTKLLTVIRSGVKCWLAGKAASFPETLRILSEKQVIEHEKKKKKVSSFFPKREKLFLPEPKSDSPLTEIQAATELPEEKYILAEGETLNVNCPVTVGVYSNSRKAWQKLNRNGKFQTLAITERVSGQVSKVQVGKIFLTDEPSEGMLHVQMTNVQAEDSGLYRCVIYQPPKDPIILFYPVRLVVTNYSSGTPASAETPTQSCSPTTTLPPTTTTNRHRPRPRTVRTVTQFLTDFTTSLSSPGLKVTLTNVTDITRDTEISLILPAVCGLLSKSLVFIVLFVVTRMSFTP</sequence>
<keyword evidence="5 18" id="KW-0812">Transmembrane</keyword>
<evidence type="ECO:0000256" key="10">
    <source>
        <dbReference type="ARBA" id="ARBA00023136"/>
    </source>
</evidence>
<dbReference type="InterPro" id="IPR036179">
    <property type="entry name" value="Ig-like_dom_sf"/>
</dbReference>
<keyword evidence="6" id="KW-0732">Signal</keyword>
<protein>
    <recommendedName>
        <fullName evidence="2">Triggering receptor expressed on myeloid cells 1</fullName>
    </recommendedName>
</protein>
<evidence type="ECO:0000313" key="21">
    <source>
        <dbReference type="Proteomes" id="UP000694722"/>
    </source>
</evidence>
<dbReference type="SMART" id="SM00409">
    <property type="entry name" value="IG"/>
    <property type="match status" value="1"/>
</dbReference>
<organism evidence="20 21">
    <name type="scientific">Sus scrofa</name>
    <name type="common">Pig</name>
    <dbReference type="NCBI Taxonomy" id="9823"/>
    <lineage>
        <taxon>Eukaryota</taxon>
        <taxon>Metazoa</taxon>
        <taxon>Chordata</taxon>
        <taxon>Craniata</taxon>
        <taxon>Vertebrata</taxon>
        <taxon>Euteleostomi</taxon>
        <taxon>Mammalia</taxon>
        <taxon>Eutheria</taxon>
        <taxon>Laurasiatheria</taxon>
        <taxon>Artiodactyla</taxon>
        <taxon>Suina</taxon>
        <taxon>Suidae</taxon>
        <taxon>Sus</taxon>
    </lineage>
</organism>
<proteinExistence type="predicted"/>
<keyword evidence="9" id="KW-1064">Adaptive immunity</keyword>
<keyword evidence="10 18" id="KW-0472">Membrane</keyword>
<dbReference type="PROSITE" id="PS50835">
    <property type="entry name" value="IG_LIKE"/>
    <property type="match status" value="1"/>
</dbReference>
<dbReference type="InterPro" id="IPR007110">
    <property type="entry name" value="Ig-like_dom"/>
</dbReference>
<evidence type="ECO:0000256" key="3">
    <source>
        <dbReference type="ARBA" id="ARBA00022475"/>
    </source>
</evidence>
<dbReference type="Ensembl" id="ENSSSCT00055026700.1">
    <property type="protein sequence ID" value="ENSSSCP00055021228.1"/>
    <property type="gene ID" value="ENSSSCG00055013571.1"/>
</dbReference>
<keyword evidence="11" id="KW-1015">Disulfide bond</keyword>
<comment type="subunit">
    <text evidence="16">Monomer. Homomultimer; when activated. Interacts with TYROBP/DAP12. Interacts with TLR4.</text>
</comment>
<evidence type="ECO:0000259" key="19">
    <source>
        <dbReference type="PROSITE" id="PS50835"/>
    </source>
</evidence>
<dbReference type="GO" id="GO:0045087">
    <property type="term" value="P:innate immune response"/>
    <property type="evidence" value="ECO:0007669"/>
    <property type="project" value="UniProtKB-KW"/>
</dbReference>
<evidence type="ECO:0000256" key="2">
    <source>
        <dbReference type="ARBA" id="ARBA00021287"/>
    </source>
</evidence>
<comment type="function">
    <text evidence="15">Cell surface receptor that plays important roles in innate and adaptive immunity by amplifying inflammatory responses. Upon activation by various ligands such as PGLYRP1, HMGB1 or HSP70, multimerizes and forms a complex with transmembrane adapter TYROBP/DAP12. In turn, initiates a SYK-mediated cascade of tyrosine phosphorylation, activating multiple downstream mediators such as BTK, MAPK1, MAPK3 or phospholipase C-gamma. This cascade promotes the neutrophil- and macrophage-mediated release of pro-inflammatory cytokines and/or chemokines, as well as their migration and thereby amplifies inflammatory responses that are triggered by bacterial and fungal infections. By also promoting the amplification of inflammatory signals that are initially triggered by Toll-like receptor (TLR) and NOD-like receptor engagement, plays a major role in the pathophysiology of acute and chronic inflammatory diseases of different etiologies including septic shock and atherosclerosis.</text>
</comment>
<dbReference type="Ensembl" id="ENSSSCT00040085621.1">
    <property type="protein sequence ID" value="ENSSSCP00040037477.1"/>
    <property type="gene ID" value="ENSSSCG00040062842.1"/>
</dbReference>
<dbReference type="Pfam" id="PF07686">
    <property type="entry name" value="V-set"/>
    <property type="match status" value="1"/>
</dbReference>
<dbReference type="AlphaFoldDB" id="A0A8D1FG68"/>
<dbReference type="PANTHER" id="PTHR19357:SF0">
    <property type="entry name" value="TRIGGERING RECEPTOR EXPRESSED ON MYELOID CELLS 1"/>
    <property type="match status" value="1"/>
</dbReference>
<evidence type="ECO:0000256" key="12">
    <source>
        <dbReference type="ARBA" id="ARBA00023170"/>
    </source>
</evidence>
<dbReference type="InterPro" id="IPR013783">
    <property type="entry name" value="Ig-like_fold"/>
</dbReference>
<evidence type="ECO:0000256" key="4">
    <source>
        <dbReference type="ARBA" id="ARBA00022588"/>
    </source>
</evidence>
<comment type="subcellular location">
    <subcellularLocation>
        <location evidence="1">Cell membrane</location>
        <topology evidence="1">Single-pass type I membrane protein</topology>
    </subcellularLocation>
</comment>
<keyword evidence="4" id="KW-0399">Innate immunity</keyword>
<dbReference type="PANTHER" id="PTHR19357">
    <property type="entry name" value="TRIGGERING RECEPTOR EXPRESSED ON MYELOID CELLS 1"/>
    <property type="match status" value="1"/>
</dbReference>
<keyword evidence="13" id="KW-0325">Glycoprotein</keyword>
<evidence type="ECO:0000313" key="20">
    <source>
        <dbReference type="Ensembl" id="ENSSSCP00040037477.1"/>
    </source>
</evidence>
<feature type="compositionally biased region" description="Low complexity" evidence="17">
    <location>
        <begin position="197"/>
        <end position="214"/>
    </location>
</feature>
<evidence type="ECO:0000256" key="7">
    <source>
        <dbReference type="ARBA" id="ARBA00022859"/>
    </source>
</evidence>
<evidence type="ECO:0000256" key="18">
    <source>
        <dbReference type="SAM" id="Phobius"/>
    </source>
</evidence>
<evidence type="ECO:0000256" key="1">
    <source>
        <dbReference type="ARBA" id="ARBA00004251"/>
    </source>
</evidence>
<dbReference type="InterPro" id="IPR003599">
    <property type="entry name" value="Ig_sub"/>
</dbReference>
<evidence type="ECO:0000256" key="8">
    <source>
        <dbReference type="ARBA" id="ARBA00022989"/>
    </source>
</evidence>
<dbReference type="Proteomes" id="UP000694724">
    <property type="component" value="Unplaced"/>
</dbReference>
<keyword evidence="3" id="KW-1003">Cell membrane</keyword>
<evidence type="ECO:0000256" key="9">
    <source>
        <dbReference type="ARBA" id="ARBA00023130"/>
    </source>
</evidence>
<keyword evidence="8 18" id="KW-1133">Transmembrane helix</keyword>
<evidence type="ECO:0000256" key="14">
    <source>
        <dbReference type="ARBA" id="ARBA00023319"/>
    </source>
</evidence>
<name>A0A8D1FG68_PIG</name>
<keyword evidence="7" id="KW-0391">Immunity</keyword>
<evidence type="ECO:0000256" key="17">
    <source>
        <dbReference type="SAM" id="MobiDB-lite"/>
    </source>
</evidence>
<keyword evidence="12" id="KW-0675">Receptor</keyword>
<evidence type="ECO:0000256" key="16">
    <source>
        <dbReference type="ARBA" id="ARBA00046918"/>
    </source>
</evidence>
<evidence type="ECO:0000256" key="15">
    <source>
        <dbReference type="ARBA" id="ARBA00045778"/>
    </source>
</evidence>
<evidence type="ECO:0000256" key="5">
    <source>
        <dbReference type="ARBA" id="ARBA00022692"/>
    </source>
</evidence>
<dbReference type="GO" id="GO:0005886">
    <property type="term" value="C:plasma membrane"/>
    <property type="evidence" value="ECO:0007669"/>
    <property type="project" value="UniProtKB-SubCell"/>
</dbReference>
<evidence type="ECO:0000256" key="13">
    <source>
        <dbReference type="ARBA" id="ARBA00023180"/>
    </source>
</evidence>
<dbReference type="Proteomes" id="UP000694722">
    <property type="component" value="Unplaced"/>
</dbReference>
<dbReference type="SUPFAM" id="SSF48726">
    <property type="entry name" value="Immunoglobulin"/>
    <property type="match status" value="1"/>
</dbReference>
<evidence type="ECO:0000256" key="6">
    <source>
        <dbReference type="ARBA" id="ARBA00022729"/>
    </source>
</evidence>
<keyword evidence="14" id="KW-0393">Immunoglobulin domain</keyword>
<dbReference type="Gene3D" id="2.60.40.10">
    <property type="entry name" value="Immunoglobulins"/>
    <property type="match status" value="1"/>
</dbReference>
<feature type="transmembrane region" description="Helical" evidence="18">
    <location>
        <begin position="261"/>
        <end position="282"/>
    </location>
</feature>
<reference evidence="20" key="1">
    <citation type="submission" date="2025-05" db="UniProtKB">
        <authorList>
            <consortium name="Ensembl"/>
        </authorList>
    </citation>
    <scope>IDENTIFICATION</scope>
</reference>